<keyword evidence="5" id="KW-0121">Carboxypeptidase</keyword>
<dbReference type="PANTHER" id="PTHR32282:SF11">
    <property type="entry name" value="PENICILLIN-BINDING PROTEIN 1B"/>
    <property type="match status" value="1"/>
</dbReference>
<dbReference type="InterPro" id="IPR001264">
    <property type="entry name" value="Glyco_trans_51"/>
</dbReference>
<name>A0A1F5EV72_9BACT</name>
<dbReference type="GO" id="GO:0006508">
    <property type="term" value="P:proteolysis"/>
    <property type="evidence" value="ECO:0007669"/>
    <property type="project" value="UniProtKB-KW"/>
</dbReference>
<comment type="similarity">
    <text evidence="2">In the C-terminal section; belongs to the transpeptidase family.</text>
</comment>
<dbReference type="GO" id="GO:0009252">
    <property type="term" value="P:peptidoglycan biosynthetic process"/>
    <property type="evidence" value="ECO:0007669"/>
    <property type="project" value="UniProtKB-KW"/>
</dbReference>
<organism evidence="19 20">
    <name type="scientific">Candidatus Collierbacteria bacterium RIFCSPHIGHO2_01_FULL_50_25</name>
    <dbReference type="NCBI Taxonomy" id="1817722"/>
    <lineage>
        <taxon>Bacteria</taxon>
        <taxon>Candidatus Collieribacteriota</taxon>
    </lineage>
</organism>
<evidence type="ECO:0000256" key="11">
    <source>
        <dbReference type="ARBA" id="ARBA00022984"/>
    </source>
</evidence>
<dbReference type="InterPro" id="IPR050396">
    <property type="entry name" value="Glycosyltr_51/Transpeptidase"/>
</dbReference>
<dbReference type="FunFam" id="1.10.3810.10:FF:000001">
    <property type="entry name" value="Penicillin-binding protein 1A"/>
    <property type="match status" value="1"/>
</dbReference>
<dbReference type="Pfam" id="PF00912">
    <property type="entry name" value="Transgly"/>
    <property type="match status" value="1"/>
</dbReference>
<gene>
    <name evidence="19" type="ORF">A2703_00630</name>
</gene>
<dbReference type="Proteomes" id="UP000177979">
    <property type="component" value="Unassembled WGS sequence"/>
</dbReference>
<accession>A0A1F5EV72</accession>
<keyword evidence="9" id="KW-0378">Hydrolase</keyword>
<dbReference type="SUPFAM" id="SSF53955">
    <property type="entry name" value="Lysozyme-like"/>
    <property type="match status" value="1"/>
</dbReference>
<evidence type="ECO:0000256" key="7">
    <source>
        <dbReference type="ARBA" id="ARBA00022676"/>
    </source>
</evidence>
<keyword evidence="12" id="KW-0472">Membrane</keyword>
<dbReference type="GO" id="GO:0030288">
    <property type="term" value="C:outer membrane-bounded periplasmic space"/>
    <property type="evidence" value="ECO:0007669"/>
    <property type="project" value="TreeGrafter"/>
</dbReference>
<dbReference type="Pfam" id="PF00905">
    <property type="entry name" value="Transpeptidase"/>
    <property type="match status" value="1"/>
</dbReference>
<evidence type="ECO:0000313" key="19">
    <source>
        <dbReference type="EMBL" id="OGD71287.1"/>
    </source>
</evidence>
<sequence length="678" mass="74569">MLILIFGWSYYFYVQIFVGLPSPRNLTTRSQKLTTQILDRNGQLLFKIYQDENRTPVSLSSLSPYVKEAFLAIEDNGFYQHSGFSATSVVRAVYHNLSRQKSEGGSTITQQLVKNALLTNEKTWQRKVKELLLAIAVESIYDKDQILQMYLNEVGFGGPAYGIQEAARQYFGIDASDLSLPQAAFLAGLPKAPSKYSPYLSPALALSRQNLVLNLMLKAGYLNREQFEQAIGTKLKFASPKIEINAPHFVMYVRDLLVDQFGEELVSHGGLKVTTSLDLDLQKNAEAVLDLELDKLSELNVSNGAALITAPGSGEILAMVGSRNYFDIKNDGQVNLTTSLRQPGSSIKVVNYALAFENGATPNSLIKDEPISFNLAGSGTWTPKNYDGRFHGTLTLRQALANSYNIPAVLLLARNGVANMIALGQQMGIGSWNEPSRYGLSLTLGGAEVKMTDMAVVYGTLANNGISVPLNPIMRIEDQNGNRLSFDPCLNHLPCQKQAVLKPETAFYLSDILSDNQARSSAFGYRSVLNLEPLKTAVKTGTSNDLRDNWTFGYTPDYVVATWVGNNDNSPMGRIASGITGASPIWSKIMIDLLGRTKENTPFAVPNNLVKVPVCVYTGTLTCSGCPTRYEYFIRGREPKMACNSEEVKKIIEERAKITPTSTSTNQILDGASSFRRN</sequence>
<keyword evidence="10" id="KW-0133">Cell shape</keyword>
<keyword evidence="11" id="KW-0573">Peptidoglycan synthesis</keyword>
<dbReference type="EMBL" id="MFAG01000037">
    <property type="protein sequence ID" value="OGD71287.1"/>
    <property type="molecule type" value="Genomic_DNA"/>
</dbReference>
<dbReference type="InterPro" id="IPR001460">
    <property type="entry name" value="PCN-bd_Tpept"/>
</dbReference>
<dbReference type="STRING" id="1817722.A2703_00630"/>
<keyword evidence="14" id="KW-0961">Cell wall biogenesis/degradation</keyword>
<feature type="domain" description="Penicillin-binding protein transpeptidase" evidence="17">
    <location>
        <begin position="304"/>
        <end position="580"/>
    </location>
</feature>
<comment type="subcellular location">
    <subcellularLocation>
        <location evidence="1">Cell membrane</location>
    </subcellularLocation>
</comment>
<evidence type="ECO:0000256" key="2">
    <source>
        <dbReference type="ARBA" id="ARBA00007090"/>
    </source>
</evidence>
<evidence type="ECO:0000313" key="20">
    <source>
        <dbReference type="Proteomes" id="UP000177979"/>
    </source>
</evidence>
<dbReference type="Gene3D" id="1.10.3810.10">
    <property type="entry name" value="Biosynthetic peptidoglycan transglycosylase-like"/>
    <property type="match status" value="1"/>
</dbReference>
<evidence type="ECO:0000256" key="10">
    <source>
        <dbReference type="ARBA" id="ARBA00022960"/>
    </source>
</evidence>
<dbReference type="GO" id="GO:0008658">
    <property type="term" value="F:penicillin binding"/>
    <property type="evidence" value="ECO:0007669"/>
    <property type="project" value="InterPro"/>
</dbReference>
<dbReference type="InterPro" id="IPR036950">
    <property type="entry name" value="PBP_transglycosylase"/>
</dbReference>
<evidence type="ECO:0000256" key="12">
    <source>
        <dbReference type="ARBA" id="ARBA00023136"/>
    </source>
</evidence>
<comment type="catalytic activity">
    <reaction evidence="15">
        <text>Preferential cleavage: (Ac)2-L-Lys-D-Ala-|-D-Ala. Also transpeptidation of peptidyl-alanyl moieties that are N-acyl substituents of D-alanine.</text>
        <dbReference type="EC" id="3.4.16.4"/>
    </reaction>
</comment>
<evidence type="ECO:0000256" key="1">
    <source>
        <dbReference type="ARBA" id="ARBA00004236"/>
    </source>
</evidence>
<evidence type="ECO:0000259" key="18">
    <source>
        <dbReference type="Pfam" id="PF00912"/>
    </source>
</evidence>
<dbReference type="GO" id="GO:0008360">
    <property type="term" value="P:regulation of cell shape"/>
    <property type="evidence" value="ECO:0007669"/>
    <property type="project" value="UniProtKB-KW"/>
</dbReference>
<feature type="domain" description="Glycosyl transferase family 51" evidence="18">
    <location>
        <begin position="42"/>
        <end position="216"/>
    </location>
</feature>
<dbReference type="GO" id="GO:0005886">
    <property type="term" value="C:plasma membrane"/>
    <property type="evidence" value="ECO:0007669"/>
    <property type="project" value="UniProtKB-SubCell"/>
</dbReference>
<evidence type="ECO:0000256" key="13">
    <source>
        <dbReference type="ARBA" id="ARBA00023268"/>
    </source>
</evidence>
<reference evidence="19 20" key="1">
    <citation type="journal article" date="2016" name="Nat. Commun.">
        <title>Thousands of microbial genomes shed light on interconnected biogeochemical processes in an aquifer system.</title>
        <authorList>
            <person name="Anantharaman K."/>
            <person name="Brown C.T."/>
            <person name="Hug L.A."/>
            <person name="Sharon I."/>
            <person name="Castelle C.J."/>
            <person name="Probst A.J."/>
            <person name="Thomas B.C."/>
            <person name="Singh A."/>
            <person name="Wilkins M.J."/>
            <person name="Karaoz U."/>
            <person name="Brodie E.L."/>
            <person name="Williams K.H."/>
            <person name="Hubbard S.S."/>
            <person name="Banfield J.F."/>
        </authorList>
    </citation>
    <scope>NUCLEOTIDE SEQUENCE [LARGE SCALE GENOMIC DNA]</scope>
</reference>
<evidence type="ECO:0000256" key="3">
    <source>
        <dbReference type="ARBA" id="ARBA00007739"/>
    </source>
</evidence>
<dbReference type="InterPro" id="IPR023346">
    <property type="entry name" value="Lysozyme-like_dom_sf"/>
</dbReference>
<protein>
    <submittedName>
        <fullName evidence="19">Uncharacterized protein</fullName>
    </submittedName>
</protein>
<evidence type="ECO:0000256" key="8">
    <source>
        <dbReference type="ARBA" id="ARBA00022679"/>
    </source>
</evidence>
<keyword evidence="13" id="KW-0511">Multifunctional enzyme</keyword>
<comment type="similarity">
    <text evidence="3">In the N-terminal section; belongs to the glycosyltransferase 51 family.</text>
</comment>
<dbReference type="PANTHER" id="PTHR32282">
    <property type="entry name" value="BINDING PROTEIN TRANSPEPTIDASE, PUTATIVE-RELATED"/>
    <property type="match status" value="1"/>
</dbReference>
<evidence type="ECO:0000256" key="15">
    <source>
        <dbReference type="ARBA" id="ARBA00034000"/>
    </source>
</evidence>
<evidence type="ECO:0000256" key="5">
    <source>
        <dbReference type="ARBA" id="ARBA00022645"/>
    </source>
</evidence>
<keyword evidence="4" id="KW-1003">Cell membrane</keyword>
<dbReference type="GO" id="GO:0071555">
    <property type="term" value="P:cell wall organization"/>
    <property type="evidence" value="ECO:0007669"/>
    <property type="project" value="UniProtKB-KW"/>
</dbReference>
<dbReference type="InterPro" id="IPR012338">
    <property type="entry name" value="Beta-lactam/transpept-like"/>
</dbReference>
<keyword evidence="7" id="KW-0328">Glycosyltransferase</keyword>
<dbReference type="Gene3D" id="3.40.710.10">
    <property type="entry name" value="DD-peptidase/beta-lactamase superfamily"/>
    <property type="match status" value="1"/>
</dbReference>
<comment type="caution">
    <text evidence="19">The sequence shown here is derived from an EMBL/GenBank/DDBJ whole genome shotgun (WGS) entry which is preliminary data.</text>
</comment>
<evidence type="ECO:0000256" key="16">
    <source>
        <dbReference type="ARBA" id="ARBA00049902"/>
    </source>
</evidence>
<dbReference type="SUPFAM" id="SSF56601">
    <property type="entry name" value="beta-lactamase/transpeptidase-like"/>
    <property type="match status" value="1"/>
</dbReference>
<evidence type="ECO:0000259" key="17">
    <source>
        <dbReference type="Pfam" id="PF00905"/>
    </source>
</evidence>
<dbReference type="GO" id="GO:0009002">
    <property type="term" value="F:serine-type D-Ala-D-Ala carboxypeptidase activity"/>
    <property type="evidence" value="ECO:0007669"/>
    <property type="project" value="UniProtKB-EC"/>
</dbReference>
<evidence type="ECO:0000256" key="9">
    <source>
        <dbReference type="ARBA" id="ARBA00022801"/>
    </source>
</evidence>
<proteinExistence type="inferred from homology"/>
<evidence type="ECO:0000256" key="4">
    <source>
        <dbReference type="ARBA" id="ARBA00022475"/>
    </source>
</evidence>
<keyword evidence="8" id="KW-0808">Transferase</keyword>
<comment type="catalytic activity">
    <reaction evidence="16">
        <text>[GlcNAc-(1-&gt;4)-Mur2Ac(oyl-L-Ala-gamma-D-Glu-L-Lys-D-Ala-D-Ala)](n)-di-trans,octa-cis-undecaprenyl diphosphate + beta-D-GlcNAc-(1-&gt;4)-Mur2Ac(oyl-L-Ala-gamma-D-Glu-L-Lys-D-Ala-D-Ala)-di-trans,octa-cis-undecaprenyl diphosphate = [GlcNAc-(1-&gt;4)-Mur2Ac(oyl-L-Ala-gamma-D-Glu-L-Lys-D-Ala-D-Ala)](n+1)-di-trans,octa-cis-undecaprenyl diphosphate + di-trans,octa-cis-undecaprenyl diphosphate + H(+)</text>
        <dbReference type="Rhea" id="RHEA:23708"/>
        <dbReference type="Rhea" id="RHEA-COMP:9602"/>
        <dbReference type="Rhea" id="RHEA-COMP:9603"/>
        <dbReference type="ChEBI" id="CHEBI:15378"/>
        <dbReference type="ChEBI" id="CHEBI:58405"/>
        <dbReference type="ChEBI" id="CHEBI:60033"/>
        <dbReference type="ChEBI" id="CHEBI:78435"/>
        <dbReference type="EC" id="2.4.99.28"/>
    </reaction>
</comment>
<dbReference type="AlphaFoldDB" id="A0A1F5EV72"/>
<keyword evidence="6" id="KW-0645">Protease</keyword>
<evidence type="ECO:0000256" key="14">
    <source>
        <dbReference type="ARBA" id="ARBA00023316"/>
    </source>
</evidence>
<dbReference type="GO" id="GO:0008955">
    <property type="term" value="F:peptidoglycan glycosyltransferase activity"/>
    <property type="evidence" value="ECO:0007669"/>
    <property type="project" value="UniProtKB-EC"/>
</dbReference>
<evidence type="ECO:0000256" key="6">
    <source>
        <dbReference type="ARBA" id="ARBA00022670"/>
    </source>
</evidence>